<dbReference type="EMBL" id="NWMT01000104">
    <property type="protein sequence ID" value="PCC99459.1"/>
    <property type="molecule type" value="Genomic_DNA"/>
</dbReference>
<dbReference type="PANTHER" id="PTHR38465">
    <property type="entry name" value="HTH-TYPE TRANSCRIPTIONAL REGULATOR MJ1563-RELATED"/>
    <property type="match status" value="1"/>
</dbReference>
<dbReference type="Gene3D" id="1.10.10.10">
    <property type="entry name" value="Winged helix-like DNA-binding domain superfamily/Winged helix DNA-binding domain"/>
    <property type="match status" value="1"/>
</dbReference>
<protein>
    <submittedName>
        <fullName evidence="4">MarR family transcriptional regulator</fullName>
    </submittedName>
</protein>
<evidence type="ECO:0000313" key="7">
    <source>
        <dbReference type="Proteomes" id="UP000344571"/>
    </source>
</evidence>
<keyword evidence="2" id="KW-0238">DNA-binding</keyword>
<proteinExistence type="predicted"/>
<accession>A0AA91U2E0</accession>
<evidence type="ECO:0000313" key="5">
    <source>
        <dbReference type="EMBL" id="QFY56461.1"/>
    </source>
</evidence>
<dbReference type="RefSeq" id="WP_096346539.1">
    <property type="nucleotide sequence ID" value="NZ_CP033116.1"/>
</dbReference>
<sequence length="155" mass="17091">MTSLTEPESRLIERLGQQAQSDGLPRIAGQIWAALIISDGQVSSSDLMELLHVSKGSVSTNTRLLEMLGILERGSKPGERQDFFSIRSKPYAAFVEEQLKRVEAGKAIVAEAKSTITKSHAQAHLNELENFYTLYNDSSKELLKRLKSQSAEDGA</sequence>
<dbReference type="InterPro" id="IPR036390">
    <property type="entry name" value="WH_DNA-bd_sf"/>
</dbReference>
<organism evidence="4 6">
    <name type="scientific">Halopseudomonas pelagia</name>
    <dbReference type="NCBI Taxonomy" id="553151"/>
    <lineage>
        <taxon>Bacteria</taxon>
        <taxon>Pseudomonadati</taxon>
        <taxon>Pseudomonadota</taxon>
        <taxon>Gammaproteobacteria</taxon>
        <taxon>Pseudomonadales</taxon>
        <taxon>Pseudomonadaceae</taxon>
        <taxon>Halopseudomonas</taxon>
    </lineage>
</organism>
<dbReference type="Proteomes" id="UP000344571">
    <property type="component" value="Chromosome"/>
</dbReference>
<dbReference type="Proteomes" id="UP000243750">
    <property type="component" value="Unassembled WGS sequence"/>
</dbReference>
<reference evidence="4 6" key="1">
    <citation type="submission" date="2017-09" db="EMBL/GenBank/DDBJ databases">
        <title>Bacterial and phytoplankton interrelationship in Kongsfjorden, an Arctic fjord.</title>
        <authorList>
            <person name="Sinha R."/>
            <person name="Krishnan K."/>
        </authorList>
    </citation>
    <scope>NUCLEOTIDE SEQUENCE [LARGE SCALE GENOMIC DNA]</scope>
    <source>
        <strain evidence="4 6">58</strain>
    </source>
</reference>
<name>A0AA91U2E0_9GAMM</name>
<keyword evidence="3" id="KW-0804">Transcription</keyword>
<dbReference type="PANTHER" id="PTHR38465:SF1">
    <property type="entry name" value="HTH-TYPE TRANSCRIPTIONAL REGULATOR MJ1563-RELATED"/>
    <property type="match status" value="1"/>
</dbReference>
<dbReference type="SUPFAM" id="SSF46785">
    <property type="entry name" value="Winged helix' DNA-binding domain"/>
    <property type="match status" value="1"/>
</dbReference>
<dbReference type="GO" id="GO:0003677">
    <property type="term" value="F:DNA binding"/>
    <property type="evidence" value="ECO:0007669"/>
    <property type="project" value="UniProtKB-KW"/>
</dbReference>
<gene>
    <name evidence="4" type="ORF">CO192_10385</name>
    <name evidence="5" type="ORF">EAO82_08860</name>
</gene>
<reference evidence="5 7" key="2">
    <citation type="submission" date="2018-10" db="EMBL/GenBank/DDBJ databases">
        <title>Complete genome sequence of Pseudomonas pelagia strain Kongs-67.</title>
        <authorList>
            <person name="Sinha R.K."/>
            <person name="Krishnan K."/>
        </authorList>
    </citation>
    <scope>NUCLEOTIDE SEQUENCE [LARGE SCALE GENOMIC DNA]</scope>
    <source>
        <strain evidence="5 7">Kongs-67</strain>
    </source>
</reference>
<keyword evidence="1" id="KW-0805">Transcription regulation</keyword>
<dbReference type="EMBL" id="CP033116">
    <property type="protein sequence ID" value="QFY56461.1"/>
    <property type="molecule type" value="Genomic_DNA"/>
</dbReference>
<evidence type="ECO:0000313" key="6">
    <source>
        <dbReference type="Proteomes" id="UP000243750"/>
    </source>
</evidence>
<keyword evidence="7" id="KW-1185">Reference proteome</keyword>
<dbReference type="AlphaFoldDB" id="A0AA91U2E0"/>
<evidence type="ECO:0000256" key="2">
    <source>
        <dbReference type="ARBA" id="ARBA00023125"/>
    </source>
</evidence>
<evidence type="ECO:0000256" key="1">
    <source>
        <dbReference type="ARBA" id="ARBA00023015"/>
    </source>
</evidence>
<dbReference type="InterPro" id="IPR052362">
    <property type="entry name" value="HTH-GbsR_regulator"/>
</dbReference>
<evidence type="ECO:0000256" key="3">
    <source>
        <dbReference type="ARBA" id="ARBA00023163"/>
    </source>
</evidence>
<dbReference type="InterPro" id="IPR036388">
    <property type="entry name" value="WH-like_DNA-bd_sf"/>
</dbReference>
<evidence type="ECO:0000313" key="4">
    <source>
        <dbReference type="EMBL" id="PCC99459.1"/>
    </source>
</evidence>